<sequence>MRTLVPPRVLTAVIALCTAVVAIAFTVLPASPATATTGAGTAAAKAKAAAAFTAVPHGVPARPAPPATPDPSLQDHALASAPGPVDNPLKGFATFYSPGSDENTGYPHALQWSYFGLSEVMTDPNNCGSYNWSIVDNALDEIASYGNQAAIRFYMEYPGGTGTHPANAIPHCFDGHVTYRTNTQWGTTSPDYDSPYLLDALDAFIAAYGARYDGDPRIGFINLGLIGLWGEWHTWPYDTDTSSDSFPNYMPTDAHAARVIQDYDNAFQHTKLEVRYPSSGGGAANDLDIGYHDDSFCYREGSPLAGVTLPQSLGGADYSQLQADLNEGTENKWITDSMGGEVRPEIQPSAFSSWPGGSGQVDNMKACIELEHTTWKIDQGSLSYSPTDPNVGAAVRLMGYDLGVTDAYYKNSASGTTNIGVRMTNDGVAPFYYPWQVTLGLKNSSGSVVKTWDTPWDLRTVMPQKIRAFPDWGVGSDPTYLDYGYPQYFQTAVDLSSVATGSYQLVLRVKNPLESVSANAKKLRFANATQNADGWLGLGAMTVGSGGSTASGSYEAEASGNTLTGGAVTATCAGCSGGAKVGYVGNGATLTFTGVDGGSGGPATITVHYATAEDRTATVAVNGGTGTAVSFPSTGDWNTVGTKTVTVDLAAGGGNTITIGNPSGWAPDIDRITLS</sequence>
<dbReference type="Pfam" id="PF16116">
    <property type="entry name" value="DUF4832"/>
    <property type="match status" value="1"/>
</dbReference>
<dbReference type="SMART" id="SM00606">
    <property type="entry name" value="CBD_IV"/>
    <property type="match status" value="1"/>
</dbReference>
<evidence type="ECO:0000313" key="6">
    <source>
        <dbReference type="Proteomes" id="UP000199323"/>
    </source>
</evidence>
<protein>
    <submittedName>
        <fullName evidence="5">Carbohydrate binding module (Family 6)</fullName>
    </submittedName>
</protein>
<dbReference type="Proteomes" id="UP000199323">
    <property type="component" value="Unassembled WGS sequence"/>
</dbReference>
<evidence type="ECO:0000256" key="3">
    <source>
        <dbReference type="SAM" id="SignalP"/>
    </source>
</evidence>
<dbReference type="SUPFAM" id="SSF49785">
    <property type="entry name" value="Galactose-binding domain-like"/>
    <property type="match status" value="1"/>
</dbReference>
<dbReference type="GO" id="GO:0030246">
    <property type="term" value="F:carbohydrate binding"/>
    <property type="evidence" value="ECO:0007669"/>
    <property type="project" value="InterPro"/>
</dbReference>
<accession>A0A1I1XGJ2</accession>
<evidence type="ECO:0000259" key="4">
    <source>
        <dbReference type="PROSITE" id="PS51175"/>
    </source>
</evidence>
<proteinExistence type="predicted"/>
<evidence type="ECO:0000256" key="1">
    <source>
        <dbReference type="ARBA" id="ARBA00022729"/>
    </source>
</evidence>
<dbReference type="CDD" id="cd04081">
    <property type="entry name" value="CBM35_galactosidase-like"/>
    <property type="match status" value="1"/>
</dbReference>
<feature type="domain" description="CBM6" evidence="4">
    <location>
        <begin position="552"/>
        <end position="675"/>
    </location>
</feature>
<feature type="chain" id="PRO_5011738747" evidence="3">
    <location>
        <begin position="36"/>
        <end position="675"/>
    </location>
</feature>
<organism evidence="5 6">
    <name type="scientific">Actinacidiphila alni</name>
    <dbReference type="NCBI Taxonomy" id="380248"/>
    <lineage>
        <taxon>Bacteria</taxon>
        <taxon>Bacillati</taxon>
        <taxon>Actinomycetota</taxon>
        <taxon>Actinomycetes</taxon>
        <taxon>Kitasatosporales</taxon>
        <taxon>Streptomycetaceae</taxon>
        <taxon>Actinacidiphila</taxon>
    </lineage>
</organism>
<dbReference type="STRING" id="380248.SAMN05216251_101375"/>
<dbReference type="OrthoDB" id="9760056at2"/>
<keyword evidence="1 3" id="KW-0732">Signal</keyword>
<gene>
    <name evidence="5" type="ORF">SAMN05216251_101375</name>
</gene>
<dbReference type="InterPro" id="IPR008979">
    <property type="entry name" value="Galactose-bd-like_sf"/>
</dbReference>
<dbReference type="Pfam" id="PF22704">
    <property type="entry name" value="CBM13-like"/>
    <property type="match status" value="1"/>
</dbReference>
<dbReference type="Gene3D" id="2.60.120.260">
    <property type="entry name" value="Galactose-binding domain-like"/>
    <property type="match status" value="1"/>
</dbReference>
<keyword evidence="6" id="KW-1185">Reference proteome</keyword>
<feature type="region of interest" description="Disordered" evidence="2">
    <location>
        <begin position="59"/>
        <end position="85"/>
    </location>
</feature>
<name>A0A1I1XGJ2_9ACTN</name>
<dbReference type="InterPro" id="IPR032267">
    <property type="entry name" value="DUF4832"/>
</dbReference>
<dbReference type="InterPro" id="IPR005084">
    <property type="entry name" value="CBM6"/>
</dbReference>
<dbReference type="Gene3D" id="3.20.20.80">
    <property type="entry name" value="Glycosidases"/>
    <property type="match status" value="1"/>
</dbReference>
<feature type="signal peptide" evidence="3">
    <location>
        <begin position="1"/>
        <end position="35"/>
    </location>
</feature>
<evidence type="ECO:0000256" key="2">
    <source>
        <dbReference type="SAM" id="MobiDB-lite"/>
    </source>
</evidence>
<dbReference type="InterPro" id="IPR055240">
    <property type="entry name" value="CBM13-like"/>
</dbReference>
<evidence type="ECO:0000313" key="5">
    <source>
        <dbReference type="EMBL" id="SFE06524.1"/>
    </source>
</evidence>
<dbReference type="RefSeq" id="WP_093711508.1">
    <property type="nucleotide sequence ID" value="NZ_FONG01000001.1"/>
</dbReference>
<reference evidence="5 6" key="1">
    <citation type="submission" date="2016-10" db="EMBL/GenBank/DDBJ databases">
        <authorList>
            <person name="de Groot N.N."/>
        </authorList>
    </citation>
    <scope>NUCLEOTIDE SEQUENCE [LARGE SCALE GENOMIC DNA]</scope>
    <source>
        <strain evidence="5 6">CGMCC 4.3510</strain>
    </source>
</reference>
<dbReference type="InterPro" id="IPR006584">
    <property type="entry name" value="Cellulose-bd_IV"/>
</dbReference>
<dbReference type="PROSITE" id="PS51175">
    <property type="entry name" value="CBM6"/>
    <property type="match status" value="1"/>
</dbReference>
<dbReference type="AlphaFoldDB" id="A0A1I1XGJ2"/>
<dbReference type="EMBL" id="FONG01000001">
    <property type="protein sequence ID" value="SFE06524.1"/>
    <property type="molecule type" value="Genomic_DNA"/>
</dbReference>